<feature type="domain" description="Thiamine phosphate synthase/TenI" evidence="12">
    <location>
        <begin position="7"/>
        <end position="188"/>
    </location>
</feature>
<gene>
    <name evidence="9 13" type="primary">thiE</name>
    <name evidence="13" type="ORF">Psch_02276</name>
</gene>
<accession>A0A4Y7R8D7</accession>
<comment type="catalytic activity">
    <reaction evidence="7 9 10">
        <text>2-(2-carboxy-4-methylthiazol-5-yl)ethyl phosphate + 4-amino-2-methyl-5-(diphosphooxymethyl)pyrimidine + 2 H(+) = thiamine phosphate + CO2 + diphosphate</text>
        <dbReference type="Rhea" id="RHEA:47848"/>
        <dbReference type="ChEBI" id="CHEBI:15378"/>
        <dbReference type="ChEBI" id="CHEBI:16526"/>
        <dbReference type="ChEBI" id="CHEBI:33019"/>
        <dbReference type="ChEBI" id="CHEBI:37575"/>
        <dbReference type="ChEBI" id="CHEBI:57841"/>
        <dbReference type="ChEBI" id="CHEBI:62890"/>
        <dbReference type="EC" id="2.5.1.3"/>
    </reaction>
</comment>
<dbReference type="AlphaFoldDB" id="A0A4Y7R8D7"/>
<dbReference type="Gene3D" id="3.20.20.70">
    <property type="entry name" value="Aldolase class I"/>
    <property type="match status" value="1"/>
</dbReference>
<evidence type="ECO:0000256" key="9">
    <source>
        <dbReference type="HAMAP-Rule" id="MF_00097"/>
    </source>
</evidence>
<feature type="binding site" evidence="9">
    <location>
        <position position="108"/>
    </location>
    <ligand>
        <name>4-amino-2-methyl-5-(diphosphooxymethyl)pyrimidine</name>
        <dbReference type="ChEBI" id="CHEBI:57841"/>
    </ligand>
</feature>
<evidence type="ECO:0000313" key="13">
    <source>
        <dbReference type="EMBL" id="TEB05235.1"/>
    </source>
</evidence>
<dbReference type="SUPFAM" id="SSF51391">
    <property type="entry name" value="Thiamin phosphate synthase"/>
    <property type="match status" value="1"/>
</dbReference>
<evidence type="ECO:0000313" key="14">
    <source>
        <dbReference type="Proteomes" id="UP000298324"/>
    </source>
</evidence>
<evidence type="ECO:0000256" key="8">
    <source>
        <dbReference type="ARBA" id="ARBA00047883"/>
    </source>
</evidence>
<evidence type="ECO:0000256" key="4">
    <source>
        <dbReference type="ARBA" id="ARBA00022842"/>
    </source>
</evidence>
<organism evidence="13 14">
    <name type="scientific">Pelotomaculum schinkii</name>
    <dbReference type="NCBI Taxonomy" id="78350"/>
    <lineage>
        <taxon>Bacteria</taxon>
        <taxon>Bacillati</taxon>
        <taxon>Bacillota</taxon>
        <taxon>Clostridia</taxon>
        <taxon>Eubacteriales</taxon>
        <taxon>Desulfotomaculaceae</taxon>
        <taxon>Pelotomaculum</taxon>
    </lineage>
</organism>
<proteinExistence type="inferred from homology"/>
<comment type="pathway">
    <text evidence="1 9 11">Cofactor biosynthesis; thiamine diphosphate biosynthesis; thiamine phosphate from 4-amino-2-methyl-5-diphosphomethylpyrimidine and 4-methyl-5-(2-phosphoethyl)-thiazole: step 1/1.</text>
</comment>
<dbReference type="NCBIfam" id="TIGR00693">
    <property type="entry name" value="thiE"/>
    <property type="match status" value="1"/>
</dbReference>
<dbReference type="InterPro" id="IPR036206">
    <property type="entry name" value="ThiamineP_synth_sf"/>
</dbReference>
<dbReference type="InterPro" id="IPR034291">
    <property type="entry name" value="TMP_synthase"/>
</dbReference>
<name>A0A4Y7R8D7_9FIRM</name>
<keyword evidence="4 9" id="KW-0460">Magnesium</keyword>
<evidence type="ECO:0000256" key="2">
    <source>
        <dbReference type="ARBA" id="ARBA00022679"/>
    </source>
</evidence>
<feature type="binding site" evidence="9">
    <location>
        <position position="69"/>
    </location>
    <ligand>
        <name>4-amino-2-methyl-5-(diphosphooxymethyl)pyrimidine</name>
        <dbReference type="ChEBI" id="CHEBI:57841"/>
    </ligand>
</feature>
<sequence length="208" mass="21893">MPVDYSVYLVTDRGILGGRDLFKAVEDAIKGGASLLQLREKDISSRAFYDLAVKMKDLANSYDVPLIINDRLDIALAVDADGLHIGQDDIPLRIAREIMGPDKIIGYSVSNPEQALFGEKNGADYLGAGPVYATGSKADAGLPIGPGTLKTIKDSVSIPVVAIGGVGITNISEVKKTGVDGISVISAILGKLDIVEAAKNITGLWKDI</sequence>
<dbReference type="EMBL" id="QFGA01000002">
    <property type="protein sequence ID" value="TEB05235.1"/>
    <property type="molecule type" value="Genomic_DNA"/>
</dbReference>
<dbReference type="InterPro" id="IPR022998">
    <property type="entry name" value="ThiamineP_synth_TenI"/>
</dbReference>
<evidence type="ECO:0000256" key="1">
    <source>
        <dbReference type="ARBA" id="ARBA00005165"/>
    </source>
</evidence>
<dbReference type="FunFam" id="3.20.20.70:FF:000096">
    <property type="entry name" value="Thiamine-phosphate synthase"/>
    <property type="match status" value="1"/>
</dbReference>
<protein>
    <recommendedName>
        <fullName evidence="9">Thiamine-phosphate synthase</fullName>
        <shortName evidence="9">TP synthase</shortName>
        <shortName evidence="9">TPS</shortName>
        <ecNumber evidence="9">2.5.1.3</ecNumber>
    </recommendedName>
    <alternativeName>
        <fullName evidence="9">Thiamine-phosphate pyrophosphorylase</fullName>
        <shortName evidence="9">TMP pyrophosphorylase</shortName>
        <shortName evidence="9">TMP-PPase</shortName>
    </alternativeName>
</protein>
<dbReference type="HAMAP" id="MF_00097">
    <property type="entry name" value="TMP_synthase"/>
    <property type="match status" value="1"/>
</dbReference>
<dbReference type="RefSeq" id="WP_190240344.1">
    <property type="nucleotide sequence ID" value="NZ_QFGA01000002.1"/>
</dbReference>
<keyword evidence="14" id="KW-1185">Reference proteome</keyword>
<dbReference type="PANTHER" id="PTHR20857:SF23">
    <property type="entry name" value="THIAMINE BIOSYNTHETIC BIFUNCTIONAL ENZYME"/>
    <property type="match status" value="1"/>
</dbReference>
<reference evidence="13 14" key="1">
    <citation type="journal article" date="2018" name="Environ. Microbiol.">
        <title>Novel energy conservation strategies and behaviour of Pelotomaculum schinkii driving syntrophic propionate catabolism.</title>
        <authorList>
            <person name="Hidalgo-Ahumada C.A.P."/>
            <person name="Nobu M.K."/>
            <person name="Narihiro T."/>
            <person name="Tamaki H."/>
            <person name="Liu W.T."/>
            <person name="Kamagata Y."/>
            <person name="Stams A.J.M."/>
            <person name="Imachi H."/>
            <person name="Sousa D.Z."/>
        </authorList>
    </citation>
    <scope>NUCLEOTIDE SEQUENCE [LARGE SCALE GENOMIC DNA]</scope>
    <source>
        <strain evidence="13 14">HH</strain>
    </source>
</reference>
<feature type="binding site" evidence="9">
    <location>
        <position position="165"/>
    </location>
    <ligand>
        <name>2-[(2R,5Z)-2-carboxy-4-methylthiazol-5(2H)-ylidene]ethyl phosphate</name>
        <dbReference type="ChEBI" id="CHEBI:62899"/>
    </ligand>
</feature>
<dbReference type="GO" id="GO:0009229">
    <property type="term" value="P:thiamine diphosphate biosynthetic process"/>
    <property type="evidence" value="ECO:0007669"/>
    <property type="project" value="UniProtKB-UniRule"/>
</dbReference>
<evidence type="ECO:0000256" key="3">
    <source>
        <dbReference type="ARBA" id="ARBA00022723"/>
    </source>
</evidence>
<evidence type="ECO:0000256" key="10">
    <source>
        <dbReference type="RuleBase" id="RU003826"/>
    </source>
</evidence>
<dbReference type="Pfam" id="PF02581">
    <property type="entry name" value="TMP-TENI"/>
    <property type="match status" value="1"/>
</dbReference>
<dbReference type="GO" id="GO:0000287">
    <property type="term" value="F:magnesium ion binding"/>
    <property type="evidence" value="ECO:0007669"/>
    <property type="project" value="UniProtKB-UniRule"/>
</dbReference>
<feature type="binding site" evidence="9">
    <location>
        <position position="70"/>
    </location>
    <ligand>
        <name>Mg(2+)</name>
        <dbReference type="ChEBI" id="CHEBI:18420"/>
    </ligand>
</feature>
<dbReference type="UniPathway" id="UPA00060">
    <property type="reaction ID" value="UER00141"/>
</dbReference>
<evidence type="ECO:0000259" key="12">
    <source>
        <dbReference type="Pfam" id="PF02581"/>
    </source>
</evidence>
<evidence type="ECO:0000256" key="7">
    <source>
        <dbReference type="ARBA" id="ARBA00047851"/>
    </source>
</evidence>
<dbReference type="CDD" id="cd00564">
    <property type="entry name" value="TMP_TenI"/>
    <property type="match status" value="1"/>
</dbReference>
<evidence type="ECO:0000256" key="11">
    <source>
        <dbReference type="RuleBase" id="RU004253"/>
    </source>
</evidence>
<comment type="caution">
    <text evidence="13">The sequence shown here is derived from an EMBL/GenBank/DDBJ whole genome shotgun (WGS) entry which is preliminary data.</text>
</comment>
<dbReference type="GO" id="GO:0004789">
    <property type="term" value="F:thiamine-phosphate diphosphorylase activity"/>
    <property type="evidence" value="ECO:0007669"/>
    <property type="project" value="UniProtKB-UniRule"/>
</dbReference>
<comment type="similarity">
    <text evidence="9 10">Belongs to the thiamine-phosphate synthase family.</text>
</comment>
<evidence type="ECO:0000256" key="5">
    <source>
        <dbReference type="ARBA" id="ARBA00022977"/>
    </source>
</evidence>
<dbReference type="Proteomes" id="UP000298324">
    <property type="component" value="Unassembled WGS sequence"/>
</dbReference>
<comment type="catalytic activity">
    <reaction evidence="8 9 10">
        <text>2-[(2R,5Z)-2-carboxy-4-methylthiazol-5(2H)-ylidene]ethyl phosphate + 4-amino-2-methyl-5-(diphosphooxymethyl)pyrimidine + 2 H(+) = thiamine phosphate + CO2 + diphosphate</text>
        <dbReference type="Rhea" id="RHEA:47844"/>
        <dbReference type="ChEBI" id="CHEBI:15378"/>
        <dbReference type="ChEBI" id="CHEBI:16526"/>
        <dbReference type="ChEBI" id="CHEBI:33019"/>
        <dbReference type="ChEBI" id="CHEBI:37575"/>
        <dbReference type="ChEBI" id="CHEBI:57841"/>
        <dbReference type="ChEBI" id="CHEBI:62899"/>
        <dbReference type="EC" id="2.5.1.3"/>
    </reaction>
</comment>
<comment type="catalytic activity">
    <reaction evidence="6 9 10">
        <text>4-methyl-5-(2-phosphooxyethyl)-thiazole + 4-amino-2-methyl-5-(diphosphooxymethyl)pyrimidine + H(+) = thiamine phosphate + diphosphate</text>
        <dbReference type="Rhea" id="RHEA:22328"/>
        <dbReference type="ChEBI" id="CHEBI:15378"/>
        <dbReference type="ChEBI" id="CHEBI:33019"/>
        <dbReference type="ChEBI" id="CHEBI:37575"/>
        <dbReference type="ChEBI" id="CHEBI:57841"/>
        <dbReference type="ChEBI" id="CHEBI:58296"/>
        <dbReference type="EC" id="2.5.1.3"/>
    </reaction>
</comment>
<dbReference type="EC" id="2.5.1.3" evidence="9"/>
<feature type="binding site" evidence="9">
    <location>
        <begin position="134"/>
        <end position="136"/>
    </location>
    <ligand>
        <name>2-[(2R,5Z)-2-carboxy-4-methylthiazol-5(2H)-ylidene]ethyl phosphate</name>
        <dbReference type="ChEBI" id="CHEBI:62899"/>
    </ligand>
</feature>
<keyword evidence="3 9" id="KW-0479">Metal-binding</keyword>
<keyword evidence="5 9" id="KW-0784">Thiamine biosynthesis</keyword>
<feature type="binding site" evidence="9">
    <location>
        <begin position="37"/>
        <end position="41"/>
    </location>
    <ligand>
        <name>4-amino-2-methyl-5-(diphosphooxymethyl)pyrimidine</name>
        <dbReference type="ChEBI" id="CHEBI:57841"/>
    </ligand>
</feature>
<dbReference type="InterPro" id="IPR013785">
    <property type="entry name" value="Aldolase_TIM"/>
</dbReference>
<feature type="binding site" evidence="9">
    <location>
        <position position="89"/>
    </location>
    <ligand>
        <name>Mg(2+)</name>
        <dbReference type="ChEBI" id="CHEBI:18420"/>
    </ligand>
</feature>
<keyword evidence="2 9" id="KW-0808">Transferase</keyword>
<evidence type="ECO:0000256" key="6">
    <source>
        <dbReference type="ARBA" id="ARBA00047334"/>
    </source>
</evidence>
<dbReference type="PANTHER" id="PTHR20857">
    <property type="entry name" value="THIAMINE-PHOSPHATE PYROPHOSPHORYLASE"/>
    <property type="match status" value="1"/>
</dbReference>
<dbReference type="GO" id="GO:0009228">
    <property type="term" value="P:thiamine biosynthetic process"/>
    <property type="evidence" value="ECO:0007669"/>
    <property type="project" value="UniProtKB-KW"/>
</dbReference>
<dbReference type="GO" id="GO:0005737">
    <property type="term" value="C:cytoplasm"/>
    <property type="evidence" value="ECO:0007669"/>
    <property type="project" value="TreeGrafter"/>
</dbReference>
<comment type="cofactor">
    <cofactor evidence="9">
        <name>Mg(2+)</name>
        <dbReference type="ChEBI" id="CHEBI:18420"/>
    </cofactor>
    <text evidence="9">Binds 1 Mg(2+) ion per subunit.</text>
</comment>
<feature type="binding site" evidence="9">
    <location>
        <position position="137"/>
    </location>
    <ligand>
        <name>4-amino-2-methyl-5-(diphosphooxymethyl)pyrimidine</name>
        <dbReference type="ChEBI" id="CHEBI:57841"/>
    </ligand>
</feature>
<comment type="function">
    <text evidence="9">Condenses 4-methyl-5-(beta-hydroxyethyl)thiazole monophosphate (THZ-P) and 2-methyl-4-amino-5-hydroxymethyl pyrimidine pyrophosphate (HMP-PP) to form thiamine monophosphate (TMP).</text>
</comment>
<feature type="binding site" evidence="9">
    <location>
        <begin position="185"/>
        <end position="186"/>
    </location>
    <ligand>
        <name>2-[(2R,5Z)-2-carboxy-4-methylthiazol-5(2H)-ylidene]ethyl phosphate</name>
        <dbReference type="ChEBI" id="CHEBI:62899"/>
    </ligand>
</feature>